<dbReference type="SUPFAM" id="SSF47226">
    <property type="entry name" value="Histidine-containing phosphotransfer domain, HPT domain"/>
    <property type="match status" value="1"/>
</dbReference>
<comment type="caution">
    <text evidence="4">The sequence shown here is derived from an EMBL/GenBank/DDBJ whole genome shotgun (WGS) entry which is preliminary data.</text>
</comment>
<evidence type="ECO:0000313" key="5">
    <source>
        <dbReference type="Proteomes" id="UP000621447"/>
    </source>
</evidence>
<dbReference type="EMBL" id="JABULH010000002">
    <property type="protein sequence ID" value="NTS65056.1"/>
    <property type="molecule type" value="Genomic_DNA"/>
</dbReference>
<gene>
    <name evidence="4" type="ORF">HRV97_07755</name>
</gene>
<feature type="domain" description="HPt" evidence="3">
    <location>
        <begin position="21"/>
        <end position="123"/>
    </location>
</feature>
<evidence type="ECO:0000259" key="3">
    <source>
        <dbReference type="PROSITE" id="PS50894"/>
    </source>
</evidence>
<dbReference type="InterPro" id="IPR008207">
    <property type="entry name" value="Sig_transdc_His_kin_Hpt_dom"/>
</dbReference>
<dbReference type="Pfam" id="PF01627">
    <property type="entry name" value="Hpt"/>
    <property type="match status" value="1"/>
</dbReference>
<evidence type="ECO:0000313" key="4">
    <source>
        <dbReference type="EMBL" id="NTS65056.1"/>
    </source>
</evidence>
<evidence type="ECO:0000256" key="2">
    <source>
        <dbReference type="PROSITE-ProRule" id="PRU00110"/>
    </source>
</evidence>
<organism evidence="4 5">
    <name type="scientific">Sphingomonas hominis</name>
    <dbReference type="NCBI Taxonomy" id="2741495"/>
    <lineage>
        <taxon>Bacteria</taxon>
        <taxon>Pseudomonadati</taxon>
        <taxon>Pseudomonadota</taxon>
        <taxon>Alphaproteobacteria</taxon>
        <taxon>Sphingomonadales</taxon>
        <taxon>Sphingomonadaceae</taxon>
        <taxon>Sphingomonas</taxon>
    </lineage>
</organism>
<proteinExistence type="predicted"/>
<feature type="modified residue" description="Phosphohistidine" evidence="2">
    <location>
        <position position="60"/>
    </location>
</feature>
<keyword evidence="5" id="KW-1185">Reference proteome</keyword>
<dbReference type="Proteomes" id="UP000621447">
    <property type="component" value="Unassembled WGS sequence"/>
</dbReference>
<keyword evidence="1" id="KW-0902">Two-component regulatory system</keyword>
<reference evidence="4 5" key="1">
    <citation type="submission" date="2020-06" db="EMBL/GenBank/DDBJ databases">
        <title>Sphingomonas hominis sp. nov., a member of the Sphingomonas, isolated from the hair of a 22-year-old girl.</title>
        <authorList>
            <person name="Zhang D.-F."/>
            <person name="Cui X.-W."/>
        </authorList>
    </citation>
    <scope>NUCLEOTIDE SEQUENCE [LARGE SCALE GENOMIC DNA]</scope>
    <source>
        <strain evidence="4 5">HHU CXW</strain>
    </source>
</reference>
<sequence>MSFDGGVLVDRAALARTRAELGADFARILGYFREDGLKSLDAIEAASRDQDATALVLPAHTLKGEASQFGASPLAALAEKLETLARECVESHAKPTAGVPDVLALRPLFNATLAYLEREAQPPLVRRPGGFGRRIG</sequence>
<dbReference type="PROSITE" id="PS50894">
    <property type="entry name" value="HPT"/>
    <property type="match status" value="1"/>
</dbReference>
<protein>
    <submittedName>
        <fullName evidence="4">Hpt domain-containing protein</fullName>
    </submittedName>
</protein>
<evidence type="ECO:0000256" key="1">
    <source>
        <dbReference type="ARBA" id="ARBA00023012"/>
    </source>
</evidence>
<dbReference type="InterPro" id="IPR036641">
    <property type="entry name" value="HPT_dom_sf"/>
</dbReference>
<dbReference type="Gene3D" id="1.20.120.160">
    <property type="entry name" value="HPT domain"/>
    <property type="match status" value="1"/>
</dbReference>
<keyword evidence="2" id="KW-0597">Phosphoprotein</keyword>
<dbReference type="RefSeq" id="WP_174193576.1">
    <property type="nucleotide sequence ID" value="NZ_JABULH010000002.1"/>
</dbReference>
<accession>A0ABX2JHI9</accession>
<name>A0ABX2JHI9_9SPHN</name>
<dbReference type="CDD" id="cd00088">
    <property type="entry name" value="HPT"/>
    <property type="match status" value="1"/>
</dbReference>